<dbReference type="EMBL" id="AP022564">
    <property type="protein sequence ID" value="BBX22879.1"/>
    <property type="molecule type" value="Genomic_DNA"/>
</dbReference>
<sequence>MVVDLGAQLLFLDDGLLLVLARLALLLGRLVLVLAVVHDLANRRFGGRGYFDKVEIGIRGDAKRIFDAHDAYLLPSRADQTDLRYANALVDADLSADGTSLGSLSVAAAAVLVRTQRR</sequence>
<dbReference type="Proteomes" id="UP000467636">
    <property type="component" value="Chromosome"/>
</dbReference>
<protein>
    <submittedName>
        <fullName evidence="2">Uncharacterized protein</fullName>
    </submittedName>
</protein>
<gene>
    <name evidence="2" type="ORF">MTER_22900</name>
</gene>
<keyword evidence="1" id="KW-0812">Transmembrane</keyword>
<accession>A0AAD1HXZ7</accession>
<evidence type="ECO:0000313" key="2">
    <source>
        <dbReference type="EMBL" id="BBX22879.1"/>
    </source>
</evidence>
<dbReference type="AlphaFoldDB" id="A0AAD1HXZ7"/>
<proteinExistence type="predicted"/>
<name>A0AAD1HXZ7_9MYCO</name>
<reference evidence="2 3" key="1">
    <citation type="journal article" date="2019" name="Emerg. Microbes Infect.">
        <title>Comprehensive subspecies identification of 175 nontuberculous mycobacteria species based on 7547 genomic profiles.</title>
        <authorList>
            <person name="Matsumoto Y."/>
            <person name="Kinjo T."/>
            <person name="Motooka D."/>
            <person name="Nabeya D."/>
            <person name="Jung N."/>
            <person name="Uechi K."/>
            <person name="Horii T."/>
            <person name="Iida T."/>
            <person name="Fujita J."/>
            <person name="Nakamura S."/>
        </authorList>
    </citation>
    <scope>NUCLEOTIDE SEQUENCE [LARGE SCALE GENOMIC DNA]</scope>
    <source>
        <strain evidence="2 3">JCM 12143</strain>
    </source>
</reference>
<keyword evidence="1" id="KW-1133">Transmembrane helix</keyword>
<feature type="transmembrane region" description="Helical" evidence="1">
    <location>
        <begin position="15"/>
        <end position="37"/>
    </location>
</feature>
<keyword evidence="3" id="KW-1185">Reference proteome</keyword>
<evidence type="ECO:0000313" key="3">
    <source>
        <dbReference type="Proteomes" id="UP000467636"/>
    </source>
</evidence>
<organism evidence="2 3">
    <name type="scientific">Mycolicibacter terrae</name>
    <dbReference type="NCBI Taxonomy" id="1788"/>
    <lineage>
        <taxon>Bacteria</taxon>
        <taxon>Bacillati</taxon>
        <taxon>Actinomycetota</taxon>
        <taxon>Actinomycetes</taxon>
        <taxon>Mycobacteriales</taxon>
        <taxon>Mycobacteriaceae</taxon>
        <taxon>Mycolicibacter</taxon>
    </lineage>
</organism>
<evidence type="ECO:0000256" key="1">
    <source>
        <dbReference type="SAM" id="Phobius"/>
    </source>
</evidence>
<keyword evidence="1" id="KW-0472">Membrane</keyword>